<accession>A0A8J7Q8A5</accession>
<protein>
    <submittedName>
        <fullName evidence="1">DUF4150 domain-containing protein</fullName>
    </submittedName>
</protein>
<dbReference type="Proteomes" id="UP000664417">
    <property type="component" value="Unassembled WGS sequence"/>
</dbReference>
<comment type="caution">
    <text evidence="1">The sequence shown here is derived from an EMBL/GenBank/DDBJ whole genome shotgun (WGS) entry which is preliminary data.</text>
</comment>
<name>A0A8J7Q8A5_9BACT</name>
<dbReference type="RefSeq" id="WP_207859075.1">
    <property type="nucleotide sequence ID" value="NZ_JAFREP010000009.1"/>
</dbReference>
<dbReference type="Pfam" id="PF13665">
    <property type="entry name" value="Tox-PAAR-like"/>
    <property type="match status" value="1"/>
</dbReference>
<dbReference type="AlphaFoldDB" id="A0A8J7Q8A5"/>
<dbReference type="EMBL" id="JAFREP010000009">
    <property type="protein sequence ID" value="MBO1319254.1"/>
    <property type="molecule type" value="Genomic_DNA"/>
</dbReference>
<organism evidence="1 2">
    <name type="scientific">Acanthopleuribacter pedis</name>
    <dbReference type="NCBI Taxonomy" id="442870"/>
    <lineage>
        <taxon>Bacteria</taxon>
        <taxon>Pseudomonadati</taxon>
        <taxon>Acidobacteriota</taxon>
        <taxon>Holophagae</taxon>
        <taxon>Acanthopleuribacterales</taxon>
        <taxon>Acanthopleuribacteraceae</taxon>
        <taxon>Acanthopleuribacter</taxon>
    </lineage>
</organism>
<sequence length="126" mass="13492">MPSTVFANMMGVSHKGSGAKSLVFPDVCKTPTPGGPVPIPYPNLAQSMHLAKGSKTVKVQGKSATIKGCNYSMSVCDEPGTLGGIISGTFKNKAEFVLYSFNVKYENKNVCRMSDLMFHNKKNIVG</sequence>
<dbReference type="CDD" id="cd14740">
    <property type="entry name" value="PAAR_4"/>
    <property type="match status" value="1"/>
</dbReference>
<evidence type="ECO:0000313" key="2">
    <source>
        <dbReference type="Proteomes" id="UP000664417"/>
    </source>
</evidence>
<keyword evidence="2" id="KW-1185">Reference proteome</keyword>
<proteinExistence type="predicted"/>
<reference evidence="1" key="1">
    <citation type="submission" date="2021-03" db="EMBL/GenBank/DDBJ databases">
        <authorList>
            <person name="Wang G."/>
        </authorList>
    </citation>
    <scope>NUCLEOTIDE SEQUENCE</scope>
    <source>
        <strain evidence="1">KCTC 12899</strain>
    </source>
</reference>
<gene>
    <name evidence="1" type="ORF">J3U88_12350</name>
</gene>
<evidence type="ECO:0000313" key="1">
    <source>
        <dbReference type="EMBL" id="MBO1319254.1"/>
    </source>
</evidence>